<dbReference type="AlphaFoldDB" id="A0A0E9XFQ5"/>
<name>A0A0E9XFQ5_ANGAN</name>
<reference evidence="1" key="1">
    <citation type="submission" date="2014-11" db="EMBL/GenBank/DDBJ databases">
        <authorList>
            <person name="Amaro Gonzalez C."/>
        </authorList>
    </citation>
    <scope>NUCLEOTIDE SEQUENCE</scope>
</reference>
<protein>
    <submittedName>
        <fullName evidence="1">Uncharacterized protein</fullName>
    </submittedName>
</protein>
<dbReference type="EMBL" id="GBXM01007887">
    <property type="protein sequence ID" value="JAI00691.1"/>
    <property type="molecule type" value="Transcribed_RNA"/>
</dbReference>
<proteinExistence type="predicted"/>
<reference evidence="1" key="2">
    <citation type="journal article" date="2015" name="Fish Shellfish Immunol.">
        <title>Early steps in the European eel (Anguilla anguilla)-Vibrio vulnificus interaction in the gills: Role of the RtxA13 toxin.</title>
        <authorList>
            <person name="Callol A."/>
            <person name="Pajuelo D."/>
            <person name="Ebbesson L."/>
            <person name="Teles M."/>
            <person name="MacKenzie S."/>
            <person name="Amaro C."/>
        </authorList>
    </citation>
    <scope>NUCLEOTIDE SEQUENCE</scope>
</reference>
<organism evidence="1">
    <name type="scientific">Anguilla anguilla</name>
    <name type="common">European freshwater eel</name>
    <name type="synonym">Muraena anguilla</name>
    <dbReference type="NCBI Taxonomy" id="7936"/>
    <lineage>
        <taxon>Eukaryota</taxon>
        <taxon>Metazoa</taxon>
        <taxon>Chordata</taxon>
        <taxon>Craniata</taxon>
        <taxon>Vertebrata</taxon>
        <taxon>Euteleostomi</taxon>
        <taxon>Actinopterygii</taxon>
        <taxon>Neopterygii</taxon>
        <taxon>Teleostei</taxon>
        <taxon>Anguilliformes</taxon>
        <taxon>Anguillidae</taxon>
        <taxon>Anguilla</taxon>
    </lineage>
</organism>
<evidence type="ECO:0000313" key="1">
    <source>
        <dbReference type="EMBL" id="JAI00691.1"/>
    </source>
</evidence>
<sequence>MCQHLLPFPAYWGSARLIHAHRSICNTVTHYSVFKILYVSRYHFAVIQELLWHLFKGF</sequence>
<accession>A0A0E9XFQ5</accession>